<dbReference type="InterPro" id="IPR043502">
    <property type="entry name" value="DNA/RNA_pol_sf"/>
</dbReference>
<evidence type="ECO:0000259" key="3">
    <source>
        <dbReference type="PROSITE" id="PS50157"/>
    </source>
</evidence>
<dbReference type="AlphaFoldDB" id="A0A6H5IC77"/>
<dbReference type="Proteomes" id="UP000479190">
    <property type="component" value="Unassembled WGS sequence"/>
</dbReference>
<dbReference type="PANTHER" id="PTHR19446">
    <property type="entry name" value="REVERSE TRANSCRIPTASES"/>
    <property type="match status" value="1"/>
</dbReference>
<keyword evidence="1" id="KW-0479">Metal-binding</keyword>
<feature type="domain" description="C2H2-type" evidence="3">
    <location>
        <begin position="152"/>
        <end position="177"/>
    </location>
</feature>
<keyword evidence="1" id="KW-0862">Zinc</keyword>
<dbReference type="GO" id="GO:0008270">
    <property type="term" value="F:zinc ion binding"/>
    <property type="evidence" value="ECO:0007669"/>
    <property type="project" value="UniProtKB-KW"/>
</dbReference>
<organism evidence="5 6">
    <name type="scientific">Trichogramma brassicae</name>
    <dbReference type="NCBI Taxonomy" id="86971"/>
    <lineage>
        <taxon>Eukaryota</taxon>
        <taxon>Metazoa</taxon>
        <taxon>Ecdysozoa</taxon>
        <taxon>Arthropoda</taxon>
        <taxon>Hexapoda</taxon>
        <taxon>Insecta</taxon>
        <taxon>Pterygota</taxon>
        <taxon>Neoptera</taxon>
        <taxon>Endopterygota</taxon>
        <taxon>Hymenoptera</taxon>
        <taxon>Apocrita</taxon>
        <taxon>Proctotrupomorpha</taxon>
        <taxon>Chalcidoidea</taxon>
        <taxon>Trichogrammatidae</taxon>
        <taxon>Trichogramma</taxon>
    </lineage>
</organism>
<protein>
    <recommendedName>
        <fullName evidence="7">Reverse transcriptase domain-containing protein</fullName>
    </recommendedName>
</protein>
<dbReference type="OrthoDB" id="8195432at2759"/>
<dbReference type="InterPro" id="IPR000477">
    <property type="entry name" value="RT_dom"/>
</dbReference>
<accession>A0A6H5IC77</accession>
<dbReference type="Gene3D" id="3.30.70.270">
    <property type="match status" value="1"/>
</dbReference>
<dbReference type="GO" id="GO:0071897">
    <property type="term" value="P:DNA biosynthetic process"/>
    <property type="evidence" value="ECO:0007669"/>
    <property type="project" value="UniProtKB-ARBA"/>
</dbReference>
<evidence type="ECO:0000256" key="2">
    <source>
        <dbReference type="SAM" id="MobiDB-lite"/>
    </source>
</evidence>
<dbReference type="CDD" id="cd01650">
    <property type="entry name" value="RT_nLTR_like"/>
    <property type="match status" value="1"/>
</dbReference>
<feature type="region of interest" description="Disordered" evidence="2">
    <location>
        <begin position="241"/>
        <end position="268"/>
    </location>
</feature>
<feature type="compositionally biased region" description="Basic and acidic residues" evidence="2">
    <location>
        <begin position="242"/>
        <end position="261"/>
    </location>
</feature>
<name>A0A6H5IC77_9HYME</name>
<feature type="region of interest" description="Disordered" evidence="2">
    <location>
        <begin position="325"/>
        <end position="348"/>
    </location>
</feature>
<evidence type="ECO:0000313" key="5">
    <source>
        <dbReference type="EMBL" id="CAB0034374.1"/>
    </source>
</evidence>
<feature type="domain" description="Reverse transcriptase" evidence="4">
    <location>
        <begin position="458"/>
        <end position="734"/>
    </location>
</feature>
<dbReference type="Pfam" id="PF00078">
    <property type="entry name" value="RVT_1"/>
    <property type="match status" value="1"/>
</dbReference>
<feature type="region of interest" description="Disordered" evidence="2">
    <location>
        <begin position="105"/>
        <end position="141"/>
    </location>
</feature>
<dbReference type="SUPFAM" id="SSF56672">
    <property type="entry name" value="DNA/RNA polymerases"/>
    <property type="match status" value="1"/>
</dbReference>
<gene>
    <name evidence="5" type="ORF">TBRA_LOCUS6272</name>
</gene>
<evidence type="ECO:0008006" key="7">
    <source>
        <dbReference type="Google" id="ProtNLM"/>
    </source>
</evidence>
<reference evidence="5 6" key="1">
    <citation type="submission" date="2020-02" db="EMBL/GenBank/DDBJ databases">
        <authorList>
            <person name="Ferguson B K."/>
        </authorList>
    </citation>
    <scope>NUCLEOTIDE SEQUENCE [LARGE SCALE GENOMIC DNA]</scope>
</reference>
<evidence type="ECO:0000313" key="6">
    <source>
        <dbReference type="Proteomes" id="UP000479190"/>
    </source>
</evidence>
<dbReference type="PROSITE" id="PS50878">
    <property type="entry name" value="RT_POL"/>
    <property type="match status" value="1"/>
</dbReference>
<dbReference type="PROSITE" id="PS00028">
    <property type="entry name" value="ZINC_FINGER_C2H2_1"/>
    <property type="match status" value="1"/>
</dbReference>
<dbReference type="EMBL" id="CADCXV010000740">
    <property type="protein sequence ID" value="CAB0034374.1"/>
    <property type="molecule type" value="Genomic_DNA"/>
</dbReference>
<evidence type="ECO:0000256" key="1">
    <source>
        <dbReference type="PROSITE-ProRule" id="PRU00042"/>
    </source>
</evidence>
<dbReference type="InterPro" id="IPR013087">
    <property type="entry name" value="Znf_C2H2_type"/>
</dbReference>
<keyword evidence="1" id="KW-0863">Zinc-finger</keyword>
<dbReference type="InterPro" id="IPR043128">
    <property type="entry name" value="Rev_trsase/Diguanyl_cyclase"/>
</dbReference>
<feature type="compositionally biased region" description="Polar residues" evidence="2">
    <location>
        <begin position="113"/>
        <end position="126"/>
    </location>
</feature>
<dbReference type="PROSITE" id="PS50157">
    <property type="entry name" value="ZINC_FINGER_C2H2_2"/>
    <property type="match status" value="1"/>
</dbReference>
<sequence>MGYHERRWLLKTAGRWPWKSESAKECVTTHLPKQLALKMDGAEASRLYSAVSGKWGSVSRFGGGSGHEALTSRRGSRRCAQKGLGVSLPGAAVGADLLGGRRVTSPLPDYSLGQDTNTQPRMNNGRSTDRALPSDDQPENPIADINNNDADFVCQAPGCSRSFPTKKGLGVHQSAKHRDWTDTQNLAAKRSRGGGKDRWADEELLLAENSKRTLEAIKGQRKTNADYKMKVADYLARLTESANEHEQTLDSTPSHEPEDLSRPPAETGRGPGLLEYFCGLQPVGSASPGVARLNALCARVAASEGDIPTPDLLTDLTLLLREMLPRKPKRQNQKPNEPRQYLSNKQRRRAEYSKIQNLWRKSPSQCVDRILSDQLDQDEPVPMTTMEPYWRRIMTETPGSDLAIRPSATEKCGIWYPIKSKEILAALPPNNSAPGPDGLTVATLKSISPEILSRIMNLFMFAEDVPAYLKESRTILIPKIKGTKDPSKFRPITVLSVLLRTYHKVLADRLKSLELDARQRAFIEADGCADNTSLLDMLLKYHQSKIKTLFLVMLDMQKAFDSVAHESITTIMRAKGISQPFIRYYQKMCEDSTTTIQHGDWISRPIRPSCGVKQGDPLSPVIFNCLIDEMLRRVPDEIGTVMEGMKVNVMAFADDLNLIASTKRGMQALIDIVVDFLGKCGLKANAGKCSSVAIIALGKEKKTAVDAECGFTVEGRRIQSLKRTDTWKYLGIEYNANGRLKLSARENLSDLLTKITKAPLKPQQRLWALRTKIIPKIIYPLVLGYAKMGYLRSIDRKIRASLRDWLRLPHDCPNAYFHAKVADGGLGIPSVRWQAPLERRSRLTNLRNSEYLTGGAFKEYLEDNIKTTEQLLTNGTTVMRTPADLRKFWAEQLYVRFDGAGLRLSGKINGQNNWISDGTRFLSGRDFVECIRTRINALPTRSRTGRGRAADRSCRGGCNKVETLNHISQNCHRTHDTRLKRHDAVGNYIQNILEKDGYQVAIEPKFQTSSGLRKPDYCATKEDSTLTIDIQIRSDSGDLDRNNRDKVRYYEENQELQSKIKERFGTSVIKTIAITLNWRGIWSPKSAEEAIALGQLFQNHAFKSYSFSTNVLFTQYQQ</sequence>
<evidence type="ECO:0000259" key="4">
    <source>
        <dbReference type="PROSITE" id="PS50878"/>
    </source>
</evidence>
<keyword evidence="6" id="KW-1185">Reference proteome</keyword>
<proteinExistence type="predicted"/>